<dbReference type="SUPFAM" id="SSF54593">
    <property type="entry name" value="Glyoxalase/Bleomycin resistance protein/Dihydroxybiphenyl dioxygenase"/>
    <property type="match status" value="1"/>
</dbReference>
<proteinExistence type="predicted"/>
<keyword evidence="1" id="KW-0472">Membrane</keyword>
<dbReference type="InterPro" id="IPR004360">
    <property type="entry name" value="Glyas_Fos-R_dOase_dom"/>
</dbReference>
<dbReference type="PROSITE" id="PS51819">
    <property type="entry name" value="VOC"/>
    <property type="match status" value="1"/>
</dbReference>
<keyword evidence="1" id="KW-0812">Transmembrane</keyword>
<dbReference type="CDD" id="cd07264">
    <property type="entry name" value="VOC_like"/>
    <property type="match status" value="1"/>
</dbReference>
<keyword evidence="1" id="KW-1133">Transmembrane helix</keyword>
<dbReference type="PANTHER" id="PTHR21366:SF22">
    <property type="entry name" value="VOC DOMAIN-CONTAINING PROTEIN"/>
    <property type="match status" value="1"/>
</dbReference>
<name>A0A9I9D6T4_CUCME</name>
<dbReference type="Gramene" id="MELO3C013690.2.1">
    <property type="protein sequence ID" value="MELO3C013690.2.1"/>
    <property type="gene ID" value="MELO3C013690.2"/>
</dbReference>
<feature type="transmembrane region" description="Helical" evidence="1">
    <location>
        <begin position="6"/>
        <end position="27"/>
    </location>
</feature>
<dbReference type="PANTHER" id="PTHR21366">
    <property type="entry name" value="GLYOXALASE FAMILY PROTEIN"/>
    <property type="match status" value="1"/>
</dbReference>
<dbReference type="AlphaFoldDB" id="A0A9I9D6T4"/>
<dbReference type="InterPro" id="IPR050383">
    <property type="entry name" value="GlyoxalaseI/FosfomycinResist"/>
</dbReference>
<dbReference type="InterPro" id="IPR029068">
    <property type="entry name" value="Glyas_Bleomycin-R_OHBP_Dase"/>
</dbReference>
<accession>A0A9I9D6T4</accession>
<organism evidence="3">
    <name type="scientific">Cucumis melo</name>
    <name type="common">Muskmelon</name>
    <dbReference type="NCBI Taxonomy" id="3656"/>
    <lineage>
        <taxon>Eukaryota</taxon>
        <taxon>Viridiplantae</taxon>
        <taxon>Streptophyta</taxon>
        <taxon>Embryophyta</taxon>
        <taxon>Tracheophyta</taxon>
        <taxon>Spermatophyta</taxon>
        <taxon>Magnoliopsida</taxon>
        <taxon>eudicotyledons</taxon>
        <taxon>Gunneridae</taxon>
        <taxon>Pentapetalae</taxon>
        <taxon>rosids</taxon>
        <taxon>fabids</taxon>
        <taxon>Cucurbitales</taxon>
        <taxon>Cucurbitaceae</taxon>
        <taxon>Benincaseae</taxon>
        <taxon>Cucumis</taxon>
    </lineage>
</organism>
<dbReference type="Gene3D" id="3.10.180.10">
    <property type="entry name" value="2,3-Dihydroxybiphenyl 1,2-Dioxygenase, domain 1"/>
    <property type="match status" value="1"/>
</dbReference>
<evidence type="ECO:0000259" key="2">
    <source>
        <dbReference type="PROSITE" id="PS51819"/>
    </source>
</evidence>
<dbReference type="Pfam" id="PF00903">
    <property type="entry name" value="Glyoxalase"/>
    <property type="match status" value="1"/>
</dbReference>
<evidence type="ECO:0000313" key="3">
    <source>
        <dbReference type="EnsemblPlants" id="MELO3C013690.2.1"/>
    </source>
</evidence>
<evidence type="ECO:0000256" key="1">
    <source>
        <dbReference type="SAM" id="Phobius"/>
    </source>
</evidence>
<dbReference type="EnsemblPlants" id="MELO3C013690.2.1">
    <property type="protein sequence ID" value="MELO3C013690.2.1"/>
    <property type="gene ID" value="MELO3C013690.2"/>
</dbReference>
<feature type="domain" description="VOC" evidence="2">
    <location>
        <begin position="39"/>
        <end position="165"/>
    </location>
</feature>
<protein>
    <recommendedName>
        <fullName evidence="2">VOC domain-containing protein</fullName>
    </recommendedName>
</protein>
<dbReference type="InterPro" id="IPR037523">
    <property type="entry name" value="VOC_core"/>
</dbReference>
<sequence>TSLKRLNFVLFIIFILKLSTTPTLSFLDPQKMASNLKPTFAYTILYVKDVAKSVDFYSKAFGFTVRRLDDSNRWGELVSGETTIAFTPQHQHETEDLTGVVQTPSSNRERNPIEICVDYADVDAAFQRAVENGATEVTRPEGKEWNQKVGYVRDIDGMVVRIGSHVNHPKQN</sequence>
<reference evidence="3" key="1">
    <citation type="submission" date="2023-03" db="UniProtKB">
        <authorList>
            <consortium name="EnsemblPlants"/>
        </authorList>
    </citation>
    <scope>IDENTIFICATION</scope>
</reference>